<dbReference type="Proteomes" id="UP000193380">
    <property type="component" value="Unassembled WGS sequence"/>
</dbReference>
<evidence type="ECO:0000256" key="5">
    <source>
        <dbReference type="ARBA" id="ARBA00023136"/>
    </source>
</evidence>
<organism evidence="8 9">
    <name type="scientific">Oncorhynchus mykiss</name>
    <name type="common">Rainbow trout</name>
    <name type="synonym">Salmo gairdneri</name>
    <dbReference type="NCBI Taxonomy" id="8022"/>
    <lineage>
        <taxon>Eukaryota</taxon>
        <taxon>Metazoa</taxon>
        <taxon>Chordata</taxon>
        <taxon>Craniata</taxon>
        <taxon>Vertebrata</taxon>
        <taxon>Euteleostomi</taxon>
        <taxon>Actinopterygii</taxon>
        <taxon>Neopterygii</taxon>
        <taxon>Teleostei</taxon>
        <taxon>Protacanthopterygii</taxon>
        <taxon>Salmoniformes</taxon>
        <taxon>Salmonidae</taxon>
        <taxon>Salmoninae</taxon>
        <taxon>Oncorhynchus</taxon>
    </lineage>
</organism>
<accession>A0A060WR69</accession>
<dbReference type="STRING" id="8022.A0A060WR69"/>
<dbReference type="CDD" id="cd00063">
    <property type="entry name" value="FN3"/>
    <property type="match status" value="1"/>
</dbReference>
<sequence>MPEGNEGDWLLLTGLDLSFGGWTILDTHGKPNSIAVLDTLKPTTIPVQRHFNHYIALNGTHTTHVSIVSRLKHASLTFPALLNISSSVSDNFANISWIPGSEQTDSEFYVAYVNNRKHILLLCKGNWKISEAVNTSKTFHIIEGLEPGTAYTVRLMTNNWVDNSSIFEDVIRTRDKVERGKLETSSYWQRGLEISFSLAVFSNSSYIKMASSPFSQFQIKEKEDLHPDLESQGMHDDTFCEYSDNDEKPLKGSQHSLSGQIKAEDSGDSLVDYGDEDAQFNEDGSFIGEYAGRKEKRVSMEVKGTTNQSKA</sequence>
<evidence type="ECO:0000259" key="7">
    <source>
        <dbReference type="Pfam" id="PF13882"/>
    </source>
</evidence>
<keyword evidence="4" id="KW-1133">Transmembrane helix</keyword>
<reference evidence="8" key="2">
    <citation type="submission" date="2014-03" db="EMBL/GenBank/DDBJ databases">
        <authorList>
            <person name="Genoscope - CEA"/>
        </authorList>
    </citation>
    <scope>NUCLEOTIDE SEQUENCE</scope>
</reference>
<feature type="region of interest" description="Disordered" evidence="6">
    <location>
        <begin position="228"/>
        <end position="277"/>
    </location>
</feature>
<evidence type="ECO:0000256" key="2">
    <source>
        <dbReference type="ARBA" id="ARBA00008588"/>
    </source>
</evidence>
<dbReference type="InterPro" id="IPR003961">
    <property type="entry name" value="FN3_dom"/>
</dbReference>
<dbReference type="Pfam" id="PF13882">
    <property type="entry name" value="Bravo_FIGEY"/>
    <property type="match status" value="1"/>
</dbReference>
<feature type="domain" description="Neurofascin/L1/NrCAM C-terminal" evidence="7">
    <location>
        <begin position="216"/>
        <end position="294"/>
    </location>
</feature>
<comment type="similarity">
    <text evidence="2">Belongs to the immunoglobulin superfamily. L1/neurofascin/NgCAM family.</text>
</comment>
<protein>
    <recommendedName>
        <fullName evidence="7">Neurofascin/L1/NrCAM C-terminal domain-containing protein</fullName>
    </recommendedName>
</protein>
<dbReference type="InterPro" id="IPR013783">
    <property type="entry name" value="Ig-like_fold"/>
</dbReference>
<evidence type="ECO:0000256" key="1">
    <source>
        <dbReference type="ARBA" id="ARBA00004167"/>
    </source>
</evidence>
<keyword evidence="3" id="KW-0812">Transmembrane</keyword>
<dbReference type="InterPro" id="IPR036116">
    <property type="entry name" value="FN3_sf"/>
</dbReference>
<dbReference type="InterPro" id="IPR026966">
    <property type="entry name" value="Neurofascin/L1/NrCAM_C"/>
</dbReference>
<dbReference type="AlphaFoldDB" id="A0A060WR69"/>
<evidence type="ECO:0000313" key="8">
    <source>
        <dbReference type="EMBL" id="CDQ69863.1"/>
    </source>
</evidence>
<gene>
    <name evidence="8" type="ORF">GSONMT00049406001</name>
</gene>
<evidence type="ECO:0000256" key="6">
    <source>
        <dbReference type="SAM" id="MobiDB-lite"/>
    </source>
</evidence>
<dbReference type="GO" id="GO:0016020">
    <property type="term" value="C:membrane"/>
    <property type="evidence" value="ECO:0007669"/>
    <property type="project" value="UniProtKB-SubCell"/>
</dbReference>
<feature type="compositionally biased region" description="Basic and acidic residues" evidence="6">
    <location>
        <begin position="228"/>
        <end position="238"/>
    </location>
</feature>
<evidence type="ECO:0000313" key="9">
    <source>
        <dbReference type="Proteomes" id="UP000193380"/>
    </source>
</evidence>
<comment type="subcellular location">
    <subcellularLocation>
        <location evidence="1">Membrane</location>
        <topology evidence="1">Single-pass membrane protein</topology>
    </subcellularLocation>
</comment>
<dbReference type="EMBL" id="FR904687">
    <property type="protein sequence ID" value="CDQ69863.1"/>
    <property type="molecule type" value="Genomic_DNA"/>
</dbReference>
<evidence type="ECO:0000256" key="3">
    <source>
        <dbReference type="ARBA" id="ARBA00022692"/>
    </source>
</evidence>
<name>A0A060WR69_ONCMY</name>
<dbReference type="SUPFAM" id="SSF49265">
    <property type="entry name" value="Fibronectin type III"/>
    <property type="match status" value="1"/>
</dbReference>
<evidence type="ECO:0000256" key="4">
    <source>
        <dbReference type="ARBA" id="ARBA00022989"/>
    </source>
</evidence>
<reference evidence="8" key="1">
    <citation type="journal article" date="2014" name="Nat. Commun.">
        <title>The rainbow trout genome provides novel insights into evolution after whole-genome duplication in vertebrates.</title>
        <authorList>
            <person name="Berthelot C."/>
            <person name="Brunet F."/>
            <person name="Chalopin D."/>
            <person name="Juanchich A."/>
            <person name="Bernard M."/>
            <person name="Noel B."/>
            <person name="Bento P."/>
            <person name="Da Silva C."/>
            <person name="Labadie K."/>
            <person name="Alberti A."/>
            <person name="Aury J.M."/>
            <person name="Louis A."/>
            <person name="Dehais P."/>
            <person name="Bardou P."/>
            <person name="Montfort J."/>
            <person name="Klopp C."/>
            <person name="Cabau C."/>
            <person name="Gaspin C."/>
            <person name="Thorgaard G.H."/>
            <person name="Boussaha M."/>
            <person name="Quillet E."/>
            <person name="Guyomard R."/>
            <person name="Galiana D."/>
            <person name="Bobe J."/>
            <person name="Volff J.N."/>
            <person name="Genet C."/>
            <person name="Wincker P."/>
            <person name="Jaillon O."/>
            <person name="Roest Crollius H."/>
            <person name="Guiguen Y."/>
        </authorList>
    </citation>
    <scope>NUCLEOTIDE SEQUENCE [LARGE SCALE GENOMIC DNA]</scope>
</reference>
<proteinExistence type="inferred from homology"/>
<keyword evidence="5" id="KW-0472">Membrane</keyword>
<dbReference type="PaxDb" id="8022-A0A060WR69"/>
<dbReference type="Gene3D" id="2.60.40.10">
    <property type="entry name" value="Immunoglobulins"/>
    <property type="match status" value="1"/>
</dbReference>